<dbReference type="VEuPathDB" id="VectorBase:ASIC011271"/>
<protein>
    <recommendedName>
        <fullName evidence="2 7">Vacuolar protein-sorting-associated protein 36</fullName>
    </recommendedName>
    <alternativeName>
        <fullName evidence="6 7">ESCRT-II complex subunit VPS36</fullName>
    </alternativeName>
</protein>
<evidence type="ECO:0000256" key="4">
    <source>
        <dbReference type="ARBA" id="ARBA00022490"/>
    </source>
</evidence>
<dbReference type="InterPro" id="IPR037855">
    <property type="entry name" value="Vps36"/>
</dbReference>
<dbReference type="InterPro" id="IPR011993">
    <property type="entry name" value="PH-like_dom_sf"/>
</dbReference>
<keyword evidence="3 7" id="KW-0813">Transport</keyword>
<dbReference type="GO" id="GO:0032266">
    <property type="term" value="F:phosphatidylinositol-3-phosphate binding"/>
    <property type="evidence" value="ECO:0007669"/>
    <property type="project" value="UniProtKB-UniRule"/>
</dbReference>
<evidence type="ECO:0000256" key="1">
    <source>
        <dbReference type="ARBA" id="ARBA00009697"/>
    </source>
</evidence>
<dbReference type="VEuPathDB" id="VectorBase:ASIS016771"/>
<keyword evidence="10" id="KW-1185">Reference proteome</keyword>
<reference evidence="9" key="2">
    <citation type="submission" date="2020-05" db="UniProtKB">
        <authorList>
            <consortium name="EnsemblMetazoa"/>
        </authorList>
    </citation>
    <scope>IDENTIFICATION</scope>
</reference>
<proteinExistence type="inferred from homology"/>
<dbReference type="PANTHER" id="PTHR13128:SF12">
    <property type="entry name" value="VACUOLAR PROTEIN-SORTING-ASSOCIATED PROTEIN 36"/>
    <property type="match status" value="1"/>
</dbReference>
<dbReference type="STRING" id="74873.A0A084VZS5"/>
<keyword evidence="4 7" id="KW-0963">Cytoplasm</keyword>
<dbReference type="PANTHER" id="PTHR13128">
    <property type="entry name" value="VACUOLAR PROTEIN-SORTING-ASSOCIATED PROTEIN 36"/>
    <property type="match status" value="1"/>
</dbReference>
<keyword evidence="5 7" id="KW-0653">Protein transport</keyword>
<dbReference type="OrthoDB" id="271448at2759"/>
<name>A0A084VZS5_ANOSI</name>
<dbReference type="GO" id="GO:0031902">
    <property type="term" value="C:late endosome membrane"/>
    <property type="evidence" value="ECO:0007669"/>
    <property type="project" value="UniProtKB-UniRule"/>
</dbReference>
<evidence type="ECO:0000256" key="3">
    <source>
        <dbReference type="ARBA" id="ARBA00022448"/>
    </source>
</evidence>
<evidence type="ECO:0000256" key="5">
    <source>
        <dbReference type="ARBA" id="ARBA00022927"/>
    </source>
</evidence>
<dbReference type="Gene3D" id="6.10.140.260">
    <property type="match status" value="1"/>
</dbReference>
<evidence type="ECO:0000256" key="7">
    <source>
        <dbReference type="RuleBase" id="RU367095"/>
    </source>
</evidence>
<dbReference type="EnsemblMetazoa" id="ASIC011271-RA">
    <property type="protein sequence ID" value="ASIC011271-PA"/>
    <property type="gene ID" value="ASIC011271"/>
</dbReference>
<dbReference type="InterPro" id="IPR040608">
    <property type="entry name" value="Snf8/Vps36"/>
</dbReference>
<reference evidence="8 10" key="1">
    <citation type="journal article" date="2014" name="BMC Genomics">
        <title>Genome sequence of Anopheles sinensis provides insight into genetics basis of mosquito competence for malaria parasites.</title>
        <authorList>
            <person name="Zhou D."/>
            <person name="Zhang D."/>
            <person name="Ding G."/>
            <person name="Shi L."/>
            <person name="Hou Q."/>
            <person name="Ye Y."/>
            <person name="Xu Y."/>
            <person name="Zhou H."/>
            <person name="Xiong C."/>
            <person name="Li S."/>
            <person name="Yu J."/>
            <person name="Hong S."/>
            <person name="Yu X."/>
            <person name="Zou P."/>
            <person name="Chen C."/>
            <person name="Chang X."/>
            <person name="Wang W."/>
            <person name="Lv Y."/>
            <person name="Sun Y."/>
            <person name="Ma L."/>
            <person name="Shen B."/>
            <person name="Zhu C."/>
        </authorList>
    </citation>
    <scope>NUCLEOTIDE SEQUENCE [LARGE SCALE GENOMIC DNA]</scope>
</reference>
<dbReference type="GO" id="GO:0043328">
    <property type="term" value="P:protein transport to vacuole involved in ubiquitin-dependent protein catabolic process via the multivesicular body sorting pathway"/>
    <property type="evidence" value="ECO:0007669"/>
    <property type="project" value="UniProtKB-UniRule"/>
</dbReference>
<dbReference type="OMA" id="CRDESIQ"/>
<dbReference type="InterPro" id="IPR036388">
    <property type="entry name" value="WH-like_DNA-bd_sf"/>
</dbReference>
<dbReference type="FunFam" id="1.10.10.10:FF:000416">
    <property type="entry name" value="Vacuolar protein-sorting-associated protein 36"/>
    <property type="match status" value="1"/>
</dbReference>
<accession>A0A084VZS5</accession>
<dbReference type="Pfam" id="PF04157">
    <property type="entry name" value="EAP30"/>
    <property type="match status" value="1"/>
</dbReference>
<comment type="function">
    <text evidence="7">Component of the ESCRT-II complex (endosomal sorting complex required for transport II), which is required for multivesicular body (MVB) formation and sorting of endosomal cargo proteins into MVBs.</text>
</comment>
<dbReference type="FunFam" id="1.10.10.10:FF:000170">
    <property type="entry name" value="Vacuolar protein-sorting-associated protein 36"/>
    <property type="match status" value="1"/>
</dbReference>
<dbReference type="EMBL" id="KE525256">
    <property type="protein sequence ID" value="KFB43469.1"/>
    <property type="molecule type" value="Genomic_DNA"/>
</dbReference>
<evidence type="ECO:0000313" key="10">
    <source>
        <dbReference type="Proteomes" id="UP000030765"/>
    </source>
</evidence>
<evidence type="ECO:0000313" key="8">
    <source>
        <dbReference type="EMBL" id="KFB43469.1"/>
    </source>
</evidence>
<dbReference type="SUPFAM" id="SSF50729">
    <property type="entry name" value="PH domain-like"/>
    <property type="match status" value="1"/>
</dbReference>
<evidence type="ECO:0000256" key="6">
    <source>
        <dbReference type="ARBA" id="ARBA00030114"/>
    </source>
</evidence>
<gene>
    <name evidence="8" type="ORF">ZHAS_00011271</name>
</gene>
<evidence type="ECO:0000256" key="2">
    <source>
        <dbReference type="ARBA" id="ARBA00017953"/>
    </source>
</evidence>
<comment type="similarity">
    <text evidence="1 7">Belongs to the VPS36 family.</text>
</comment>
<evidence type="ECO:0000313" key="9">
    <source>
        <dbReference type="EnsemblMetazoa" id="ASIC011271-PA"/>
    </source>
</evidence>
<dbReference type="EMBL" id="ATLV01018955">
    <property type="status" value="NOT_ANNOTATED_CDS"/>
    <property type="molecule type" value="Genomic_DNA"/>
</dbReference>
<comment type="subunit">
    <text evidence="7">Component of the endosomal sorting complex required for transport II (ESCRT-II).</text>
</comment>
<keyword evidence="7" id="KW-0967">Endosome</keyword>
<comment type="subcellular location">
    <subcellularLocation>
        <location evidence="7">Cytoplasm</location>
    </subcellularLocation>
    <subcellularLocation>
        <location evidence="7">Endosome</location>
    </subcellularLocation>
</comment>
<dbReference type="GO" id="GO:0043130">
    <property type="term" value="F:ubiquitin binding"/>
    <property type="evidence" value="ECO:0007669"/>
    <property type="project" value="UniProtKB-UniRule"/>
</dbReference>
<sequence>MLWGRNGEIARGGNALSLKLSYVSSVNEEEASSMLFGKKKRTILRLNPTAPDKKPGPLDHSSASFVKISGRNGVSPAFIQALHATINARIWEAGIQSSQAGTSEAPSADPTRRILRTGIMGIERNLAEKQKQTDESISLAFQDLSKLMTMAKDIVAVTKMVSVKIRERNGEISEDETVRFKTYLMSLGINDPVTRDSTRSNSEYFLKLSQQLCEMLLDPITEAGGMMSLADVYCRVNRARGLELLSPEDLLEACKLLSAPITLRCFPSGAIVLQLESHDDELIAQQTLQLVEMQTSLSADELARLESISLILARERLLTAETLGKLCRDDSIAGLRFYANKFID</sequence>
<dbReference type="InterPro" id="IPR036390">
    <property type="entry name" value="WH_DNA-bd_sf"/>
</dbReference>
<dbReference type="SUPFAM" id="SSF46785">
    <property type="entry name" value="Winged helix' DNA-binding domain"/>
    <property type="match status" value="2"/>
</dbReference>
<dbReference type="GO" id="GO:0000814">
    <property type="term" value="C:ESCRT II complex"/>
    <property type="evidence" value="ECO:0007669"/>
    <property type="project" value="UniProtKB-UniRule"/>
</dbReference>
<dbReference type="Proteomes" id="UP000030765">
    <property type="component" value="Unassembled WGS sequence"/>
</dbReference>
<dbReference type="Gene3D" id="2.30.29.30">
    <property type="entry name" value="Pleckstrin-homology domain (PH domain)/Phosphotyrosine-binding domain (PTB)"/>
    <property type="match status" value="1"/>
</dbReference>
<dbReference type="AlphaFoldDB" id="A0A084VZS5"/>
<organism evidence="9 10">
    <name type="scientific">Anopheles sinensis</name>
    <name type="common">Mosquito</name>
    <dbReference type="NCBI Taxonomy" id="74873"/>
    <lineage>
        <taxon>Eukaryota</taxon>
        <taxon>Metazoa</taxon>
        <taxon>Ecdysozoa</taxon>
        <taxon>Arthropoda</taxon>
        <taxon>Hexapoda</taxon>
        <taxon>Insecta</taxon>
        <taxon>Pterygota</taxon>
        <taxon>Neoptera</taxon>
        <taxon>Endopterygota</taxon>
        <taxon>Diptera</taxon>
        <taxon>Nematocera</taxon>
        <taxon>Culicoidea</taxon>
        <taxon>Culicidae</taxon>
        <taxon>Anophelinae</taxon>
        <taxon>Anopheles</taxon>
    </lineage>
</organism>
<dbReference type="Gene3D" id="1.10.10.10">
    <property type="entry name" value="Winged helix-like DNA-binding domain superfamily/Winged helix DNA-binding domain"/>
    <property type="match status" value="2"/>
</dbReference>